<dbReference type="InterPro" id="IPR052339">
    <property type="entry name" value="Fe-S_Maturation_MIP18"/>
</dbReference>
<gene>
    <name evidence="4" type="primary">paaD</name>
    <name evidence="4" type="ORF">GCM10011594_06530</name>
</gene>
<evidence type="ECO:0000259" key="2">
    <source>
        <dbReference type="Pfam" id="PF01883"/>
    </source>
</evidence>
<comment type="caution">
    <text evidence="4">The sequence shown here is derived from an EMBL/GenBank/DDBJ whole genome shotgun (WGS) entry which is preliminary data.</text>
</comment>
<dbReference type="InterPro" id="IPR056572">
    <property type="entry name" value="Zn_ribbon_PaaD"/>
</dbReference>
<evidence type="ECO:0000259" key="3">
    <source>
        <dbReference type="Pfam" id="PF23451"/>
    </source>
</evidence>
<dbReference type="NCBIfam" id="TIGR02159">
    <property type="entry name" value="PA_CoA_Oxy4"/>
    <property type="match status" value="1"/>
</dbReference>
<feature type="region of interest" description="Disordered" evidence="1">
    <location>
        <begin position="105"/>
        <end position="125"/>
    </location>
</feature>
<dbReference type="InterPro" id="IPR034904">
    <property type="entry name" value="FSCA_dom_sf"/>
</dbReference>
<dbReference type="Gene3D" id="3.30.300.130">
    <property type="entry name" value="Fe-S cluster assembly (FSCA)"/>
    <property type="match status" value="1"/>
</dbReference>
<proteinExistence type="predicted"/>
<dbReference type="InterPro" id="IPR011883">
    <property type="entry name" value="PaaD-like"/>
</dbReference>
<evidence type="ECO:0000313" key="5">
    <source>
        <dbReference type="Proteomes" id="UP000655208"/>
    </source>
</evidence>
<dbReference type="Pfam" id="PF23451">
    <property type="entry name" value="Zn_ribbon_PaaD"/>
    <property type="match status" value="1"/>
</dbReference>
<reference evidence="4" key="2">
    <citation type="submission" date="2020-09" db="EMBL/GenBank/DDBJ databases">
        <authorList>
            <person name="Sun Q."/>
            <person name="Zhou Y."/>
        </authorList>
    </citation>
    <scope>NUCLEOTIDE SEQUENCE</scope>
    <source>
        <strain evidence="4">CGMCC 4.7308</strain>
    </source>
</reference>
<dbReference type="RefSeq" id="WP_229673697.1">
    <property type="nucleotide sequence ID" value="NZ_BMNA01000001.1"/>
</dbReference>
<reference evidence="4" key="1">
    <citation type="journal article" date="2014" name="Int. J. Syst. Evol. Microbiol.">
        <title>Complete genome sequence of Corynebacterium casei LMG S-19264T (=DSM 44701T), isolated from a smear-ripened cheese.</title>
        <authorList>
            <consortium name="US DOE Joint Genome Institute (JGI-PGF)"/>
            <person name="Walter F."/>
            <person name="Albersmeier A."/>
            <person name="Kalinowski J."/>
            <person name="Ruckert C."/>
        </authorList>
    </citation>
    <scope>NUCLEOTIDE SEQUENCE</scope>
    <source>
        <strain evidence="4">CGMCC 4.7308</strain>
    </source>
</reference>
<accession>A0A917SNF2</accession>
<dbReference type="PANTHER" id="PTHR42831:SF3">
    <property type="entry name" value="1,2-PHENYLACETYL-COA EPOXIDASE, SUBUNIT D-RELATED"/>
    <property type="match status" value="1"/>
</dbReference>
<sequence>MVTGPATTPVEQRAWEVLAGVADPEMPAISIVDLGVVRGITCGNAGLEVTVTPTFAGCPATAEILAATGRTLRAAGLGEVRVVLQPAPPWTSDWITERGRRALAGAGIAPPDRPATAPTGDGSRTVDLDLRPPAPAVCPRCGSRHTVRTSAWGSAACRGLHRCRACGEPFEAVRAV</sequence>
<dbReference type="SUPFAM" id="SSF117916">
    <property type="entry name" value="Fe-S cluster assembly (FSCA) domain-like"/>
    <property type="match status" value="1"/>
</dbReference>
<evidence type="ECO:0000256" key="1">
    <source>
        <dbReference type="SAM" id="MobiDB-lite"/>
    </source>
</evidence>
<feature type="domain" description="MIP18 family-like" evidence="2">
    <location>
        <begin position="12"/>
        <end position="80"/>
    </location>
</feature>
<keyword evidence="5" id="KW-1185">Reference proteome</keyword>
<dbReference type="Pfam" id="PF01883">
    <property type="entry name" value="FeS_assembly_P"/>
    <property type="match status" value="1"/>
</dbReference>
<dbReference type="Proteomes" id="UP000655208">
    <property type="component" value="Unassembled WGS sequence"/>
</dbReference>
<protein>
    <submittedName>
        <fullName evidence="4">Phenylacetic acid degradation protein PaaD</fullName>
    </submittedName>
</protein>
<dbReference type="EMBL" id="BMNA01000001">
    <property type="protein sequence ID" value="GGL89599.1"/>
    <property type="molecule type" value="Genomic_DNA"/>
</dbReference>
<name>A0A917SNF2_9ACTN</name>
<dbReference type="AlphaFoldDB" id="A0A917SNF2"/>
<feature type="domain" description="PaaD zinc beta ribbon" evidence="3">
    <location>
        <begin position="134"/>
        <end position="173"/>
    </location>
</feature>
<organism evidence="4 5">
    <name type="scientific">Nakamurella endophytica</name>
    <dbReference type="NCBI Taxonomy" id="1748367"/>
    <lineage>
        <taxon>Bacteria</taxon>
        <taxon>Bacillati</taxon>
        <taxon>Actinomycetota</taxon>
        <taxon>Actinomycetes</taxon>
        <taxon>Nakamurellales</taxon>
        <taxon>Nakamurellaceae</taxon>
        <taxon>Nakamurella</taxon>
    </lineage>
</organism>
<dbReference type="InterPro" id="IPR002744">
    <property type="entry name" value="MIP18-like"/>
</dbReference>
<evidence type="ECO:0000313" key="4">
    <source>
        <dbReference type="EMBL" id="GGL89599.1"/>
    </source>
</evidence>
<dbReference type="PANTHER" id="PTHR42831">
    <property type="entry name" value="FE-S PROTEIN MATURATION AUXILIARY FACTOR YITW"/>
    <property type="match status" value="1"/>
</dbReference>